<dbReference type="STRING" id="1209989.TepRe1_1518"/>
<dbReference type="RefSeq" id="WP_013778587.1">
    <property type="nucleotide sequence ID" value="NC_015519.1"/>
</dbReference>
<keyword evidence="2" id="KW-0812">Transmembrane</keyword>
<sequence length="158" mass="18441">MGDVKNFSPGYEDEITTPVIYLLLMANVLGLVVFLDDKMSKHTSIKKNGYKNYPRNHPMKQIVKPVPTISDKSVMSELNIENKSTSDDNIKEISDKKDKDKNKNKYMALEQIEQTVKQTDKEIPKHRDNIIRFKETTDHNKQMVKRPLEPLIWHFPTK</sequence>
<evidence type="ECO:0000313" key="3">
    <source>
        <dbReference type="EMBL" id="CDI40765.1"/>
    </source>
</evidence>
<feature type="compositionally biased region" description="Basic and acidic residues" evidence="1">
    <location>
        <begin position="84"/>
        <end position="102"/>
    </location>
</feature>
<dbReference type="KEGG" id="tae:TepiRe1_1633"/>
<dbReference type="AlphaFoldDB" id="F4LVZ6"/>
<keyword evidence="2" id="KW-0472">Membrane</keyword>
<organism evidence="3 4">
    <name type="scientific">Tepidanaerobacter acetatoxydans (strain DSM 21804 / JCM 16047 / Re1)</name>
    <dbReference type="NCBI Taxonomy" id="1209989"/>
    <lineage>
        <taxon>Bacteria</taxon>
        <taxon>Bacillati</taxon>
        <taxon>Bacillota</taxon>
        <taxon>Clostridia</taxon>
        <taxon>Thermosediminibacterales</taxon>
        <taxon>Tepidanaerobacteraceae</taxon>
        <taxon>Tepidanaerobacter</taxon>
    </lineage>
</organism>
<proteinExistence type="predicted"/>
<dbReference type="KEGG" id="tep:TepRe1_1518"/>
<gene>
    <name evidence="3" type="ordered locus">TEPIRE1_1633</name>
</gene>
<evidence type="ECO:0000256" key="2">
    <source>
        <dbReference type="SAM" id="Phobius"/>
    </source>
</evidence>
<dbReference type="Proteomes" id="UP000010802">
    <property type="component" value="Chromosome"/>
</dbReference>
<keyword evidence="2" id="KW-1133">Transmembrane helix</keyword>
<evidence type="ECO:0000256" key="1">
    <source>
        <dbReference type="SAM" id="MobiDB-lite"/>
    </source>
</evidence>
<accession>F4LVZ6</accession>
<protein>
    <submittedName>
        <fullName evidence="3">Uncharacterized protein</fullName>
    </submittedName>
</protein>
<name>F4LVZ6_TEPAE</name>
<feature type="transmembrane region" description="Helical" evidence="2">
    <location>
        <begin position="15"/>
        <end position="35"/>
    </location>
</feature>
<dbReference type="HOGENOM" id="CLU_1668546_0_0_9"/>
<reference evidence="4" key="1">
    <citation type="journal article" date="2013" name="Genome Announc.">
        <title>First genome sequence of a syntrophic acetate-oxidizing bacterium, Tepidanaerobacter acetatoxydans strain Re1.</title>
        <authorList>
            <person name="Manzoor S."/>
            <person name="Bongcam-Rudloff E."/>
            <person name="Schnurer A."/>
            <person name="Muller B."/>
        </authorList>
    </citation>
    <scope>NUCLEOTIDE SEQUENCE [LARGE SCALE GENOMIC DNA]</scope>
    <source>
        <strain evidence="4">Re1</strain>
    </source>
</reference>
<evidence type="ECO:0000313" key="4">
    <source>
        <dbReference type="Proteomes" id="UP000010802"/>
    </source>
</evidence>
<dbReference type="EMBL" id="HF563609">
    <property type="protein sequence ID" value="CDI40765.1"/>
    <property type="molecule type" value="Genomic_DNA"/>
</dbReference>
<keyword evidence="4" id="KW-1185">Reference proteome</keyword>
<feature type="region of interest" description="Disordered" evidence="1">
    <location>
        <begin position="81"/>
        <end position="102"/>
    </location>
</feature>